<dbReference type="STRING" id="261654.GA0070611_2533"/>
<dbReference type="InterPro" id="IPR006311">
    <property type="entry name" value="TAT_signal"/>
</dbReference>
<reference evidence="3" key="1">
    <citation type="submission" date="2016-06" db="EMBL/GenBank/DDBJ databases">
        <authorList>
            <person name="Varghese N."/>
            <person name="Submissions Spin"/>
        </authorList>
    </citation>
    <scope>NUCLEOTIDE SEQUENCE [LARGE SCALE GENOMIC DNA]</scope>
    <source>
        <strain evidence="3">DSM 44815</strain>
    </source>
</reference>
<dbReference type="AlphaFoldDB" id="A0A1A8ZJD8"/>
<proteinExistence type="predicted"/>
<keyword evidence="3" id="KW-1185">Reference proteome</keyword>
<dbReference type="InterPro" id="IPR050491">
    <property type="entry name" value="AmpC-like"/>
</dbReference>
<dbReference type="InterPro" id="IPR001466">
    <property type="entry name" value="Beta-lactam-related"/>
</dbReference>
<sequence>MDGTTIDRRTFGKLVGATGVGTLGAAALGPAPANAALPIWATSGIAVSSLSAFDDTMKDFMQARHISAGQLAVTYQGRLVLARGYGNNSPQAVRPTTLFRVASLSKSLTAAAIVRLAQDGRLNLGDPITRFLDVIPPGGQTVDPRLSQVTLWRLLQHTGGWDKDLTNFDPVFRDRVIADALGVPMELSHADVIRFMSGQPLLHDPGSTVSYSNYGYLLAGRIIEKVTGLPYETYVQQALLAPRGITRMATGSTTTRHSGEVAYASQYTGPTVLDDSGTIVNAPYGTFSMRIHDANGGWLSSAVDLVRWAATFDSGNTVLNSTSINRVFSVPNPTGVNADGWYYGLGWAVRPVSGGTGRNTWHTGSFAGTYSIMVRTYQGMSWAAVFNRRDDSSGLSYDTIDSALWAASRAVTSWPTHDLWSNYFG</sequence>
<name>A0A1A8ZJD8_9ACTN</name>
<dbReference type="SUPFAM" id="SSF56601">
    <property type="entry name" value="beta-lactamase/transpeptidase-like"/>
    <property type="match status" value="1"/>
</dbReference>
<evidence type="ECO:0000259" key="1">
    <source>
        <dbReference type="Pfam" id="PF00144"/>
    </source>
</evidence>
<accession>A0A1A8ZJD8</accession>
<gene>
    <name evidence="2" type="ORF">GA0070611_2533</name>
</gene>
<dbReference type="EMBL" id="LT594323">
    <property type="protein sequence ID" value="SBT44008.1"/>
    <property type="molecule type" value="Genomic_DNA"/>
</dbReference>
<evidence type="ECO:0000313" key="2">
    <source>
        <dbReference type="EMBL" id="SBT44008.1"/>
    </source>
</evidence>
<dbReference type="Pfam" id="PF00144">
    <property type="entry name" value="Beta-lactamase"/>
    <property type="match status" value="1"/>
</dbReference>
<dbReference type="PROSITE" id="PS51318">
    <property type="entry name" value="TAT"/>
    <property type="match status" value="1"/>
</dbReference>
<dbReference type="Gene3D" id="3.40.710.10">
    <property type="entry name" value="DD-peptidase/beta-lactamase superfamily"/>
    <property type="match status" value="1"/>
</dbReference>
<dbReference type="PATRIC" id="fig|261654.4.peg.2572"/>
<evidence type="ECO:0000313" key="3">
    <source>
        <dbReference type="Proteomes" id="UP000199385"/>
    </source>
</evidence>
<organism evidence="2 3">
    <name type="scientific">Micromonospora auratinigra</name>
    <dbReference type="NCBI Taxonomy" id="261654"/>
    <lineage>
        <taxon>Bacteria</taxon>
        <taxon>Bacillati</taxon>
        <taxon>Actinomycetota</taxon>
        <taxon>Actinomycetes</taxon>
        <taxon>Micromonosporales</taxon>
        <taxon>Micromonosporaceae</taxon>
        <taxon>Micromonospora</taxon>
    </lineage>
</organism>
<protein>
    <submittedName>
        <fullName evidence="2">CubicO group peptidase, beta-lactamase class C family</fullName>
    </submittedName>
</protein>
<dbReference type="Proteomes" id="UP000199385">
    <property type="component" value="Chromosome I"/>
</dbReference>
<feature type="domain" description="Beta-lactamase-related" evidence="1">
    <location>
        <begin position="53"/>
        <end position="391"/>
    </location>
</feature>
<dbReference type="PANTHER" id="PTHR46825">
    <property type="entry name" value="D-ALANYL-D-ALANINE-CARBOXYPEPTIDASE/ENDOPEPTIDASE AMPH"/>
    <property type="match status" value="1"/>
</dbReference>
<dbReference type="OrthoDB" id="262125at2"/>
<dbReference type="InterPro" id="IPR012338">
    <property type="entry name" value="Beta-lactam/transpept-like"/>
</dbReference>
<dbReference type="PANTHER" id="PTHR46825:SF9">
    <property type="entry name" value="BETA-LACTAMASE-RELATED DOMAIN-CONTAINING PROTEIN"/>
    <property type="match status" value="1"/>
</dbReference>
<dbReference type="RefSeq" id="WP_091662980.1">
    <property type="nucleotide sequence ID" value="NZ_LT594323.1"/>
</dbReference>